<sequence>MTSKPDKADLYAKEVDRARLRGDWTGDTVGQEAKGKGVGWSELLRKYGKHNNTKQGALAIITTEQSLRSSLVAFYREKEYSDISHEADDASPKEGKTLFPPNVPADGTGHGWSGSDYEKTAAQLETYASDTRHDDGKQQGVVAMYAHALFTLGRDEEAVGLLHDSRFLETVNTDQVRPEEQSDEYQTALFMMGFVTYGMANERLHTLRPNAGYHPFAFAGYARAIELHEELRGGRRAKALPGLPEDEIERWAETALYRNALFSVREGDVSLGLNALRAYQAHVTRWPKDFRLPQRNVINRTYLRELNTGLELGHYAPPPAAPGKSHDDWRSQAYQRAVVAGVASRVYIRDFVSERSSKSNMGKRHESYGYGTKSLASRTVSKRRPFPFRNLGAPSDLWANEMQTVSKMAAANVLRSSDFPRAGKVNLSALLLADELFKGWQFNGELGGVHADDLVESMYTLSRLTFHSQRISRHLFTLLTASQAYAEARCALELYISIVDKAREGDAAGSAALVEENALREKKQKEEGYDLDEVVKKEKEEEDKDPEEQENGDQKKKEHGGGVSEKAKKAASQVSVDSDNDATFVATLLAGAHVLAKYLNDATAADSMAKKALAIITKEEKKEKEKEKGKEEEEEEEKEQATPDFSPEHVARAYRIAGEARANWGLKTVAPEKLAAIQAEALTLLEESLRLDAQSSEGWFALAYLQAQMGETKVAIGSVRKAIELEPANVKSWHLLVLLVSSTKDFKAAFELAEVALDEAEADDEADSAQQVNQAATMNGNGHTNGEVSQPSRTQLLSVDFPPTTLERAESTLQLMMTQNALEELISGADVAIASQKDLFLFFHDRIAFHLEAGASNRGGLPAAAAAAAQNGSAAEASHAYGLSRLLSRSGQGKKGDAGQSGLGQSGAATNGTSGSLRGMSRSGSQAQQGGPEGEGAIPLDGPTGPSISAGNGSSSAATVSPQNPLGTSATPGDARKLYQLHRETSLLSDLWLLSSASFRRVGQLAQSRTAIQEAERLDAGRPHLWTQLALLSEKVGEVALAVEALHKALACDRDYVPANVHLARLFLTRGDEVLPATRPNTSLHQGTEESPSHAKDSTRSRCIAGDLSDPEGTTGSAGAGAGANPKSSSVDSARTALAAASASASATAPADASSVGDVLDSAGAKSIATLCLAEGLLLTTTSTPAASASGASGASAASASGAGSSGVGGAQSPEAWLFLGQVYGRTGRRERARECLRYALRLEERRMVRDLSVLGL</sequence>
<dbReference type="OrthoDB" id="29013at2759"/>
<feature type="compositionally biased region" description="Basic and acidic residues" evidence="4">
    <location>
        <begin position="525"/>
        <end position="539"/>
    </location>
</feature>
<evidence type="ECO:0000256" key="1">
    <source>
        <dbReference type="ARBA" id="ARBA00002550"/>
    </source>
</evidence>
<feature type="compositionally biased region" description="Low complexity" evidence="4">
    <location>
        <begin position="1188"/>
        <end position="1203"/>
    </location>
</feature>
<accession>A0A316U1I8</accession>
<evidence type="ECO:0000256" key="3">
    <source>
        <dbReference type="PROSITE-ProRule" id="PRU00339"/>
    </source>
</evidence>
<feature type="region of interest" description="Disordered" evidence="4">
    <location>
        <begin position="620"/>
        <end position="646"/>
    </location>
</feature>
<feature type="compositionally biased region" description="Low complexity" evidence="4">
    <location>
        <begin position="945"/>
        <end position="961"/>
    </location>
</feature>
<keyword evidence="6" id="KW-1185">Reference proteome</keyword>
<name>A0A316U1I8_9BASI</name>
<dbReference type="GeneID" id="37015070"/>
<feature type="region of interest" description="Disordered" evidence="4">
    <location>
        <begin position="83"/>
        <end position="103"/>
    </location>
</feature>
<dbReference type="Gene3D" id="1.25.40.10">
    <property type="entry name" value="Tetratricopeptide repeat domain"/>
    <property type="match status" value="2"/>
</dbReference>
<protein>
    <submittedName>
        <fullName evidence="5">TPR-like protein</fullName>
    </submittedName>
</protein>
<comment type="function">
    <text evidence="1">Involved in endocytosis.</text>
</comment>
<dbReference type="InterPro" id="IPR051722">
    <property type="entry name" value="Endocytosis_PI4K-reg_protein"/>
</dbReference>
<feature type="region of interest" description="Disordered" evidence="4">
    <location>
        <begin position="889"/>
        <end position="973"/>
    </location>
</feature>
<proteinExistence type="inferred from homology"/>
<dbReference type="PANTHER" id="PTHR23083">
    <property type="entry name" value="TETRATRICOPEPTIDE REPEAT PROTEIN, TPR"/>
    <property type="match status" value="1"/>
</dbReference>
<dbReference type="InterPro" id="IPR011990">
    <property type="entry name" value="TPR-like_helical_dom_sf"/>
</dbReference>
<feature type="compositionally biased region" description="Low complexity" evidence="4">
    <location>
        <begin position="906"/>
        <end position="930"/>
    </location>
</feature>
<gene>
    <name evidence="5" type="ORF">BCV69DRAFT_285282</name>
</gene>
<dbReference type="SUPFAM" id="SSF48452">
    <property type="entry name" value="TPR-like"/>
    <property type="match status" value="1"/>
</dbReference>
<feature type="compositionally biased region" description="Polar residues" evidence="4">
    <location>
        <begin position="962"/>
        <end position="971"/>
    </location>
</feature>
<evidence type="ECO:0000256" key="4">
    <source>
        <dbReference type="SAM" id="MobiDB-lite"/>
    </source>
</evidence>
<dbReference type="EMBL" id="KZ819337">
    <property type="protein sequence ID" value="PWN18313.1"/>
    <property type="molecule type" value="Genomic_DNA"/>
</dbReference>
<reference evidence="5 6" key="1">
    <citation type="journal article" date="2018" name="Mol. Biol. Evol.">
        <title>Broad Genomic Sampling Reveals a Smut Pathogenic Ancestry of the Fungal Clade Ustilaginomycotina.</title>
        <authorList>
            <person name="Kijpornyongpan T."/>
            <person name="Mondo S.J."/>
            <person name="Barry K."/>
            <person name="Sandor L."/>
            <person name="Lee J."/>
            <person name="Lipzen A."/>
            <person name="Pangilinan J."/>
            <person name="LaButti K."/>
            <person name="Hainaut M."/>
            <person name="Henrissat B."/>
            <person name="Grigoriev I.V."/>
            <person name="Spatafora J.W."/>
            <person name="Aime M.C."/>
        </authorList>
    </citation>
    <scope>NUCLEOTIDE SEQUENCE [LARGE SCALE GENOMIC DNA]</scope>
    <source>
        <strain evidence="5 6">MCA 4718</strain>
    </source>
</reference>
<feature type="region of interest" description="Disordered" evidence="4">
    <location>
        <begin position="525"/>
        <end position="576"/>
    </location>
</feature>
<comment type="similarity">
    <text evidence="2">Belongs to the YPP1 family.</text>
</comment>
<dbReference type="AlphaFoldDB" id="A0A316U1I8"/>
<dbReference type="InterPro" id="IPR019734">
    <property type="entry name" value="TPR_rpt"/>
</dbReference>
<organism evidence="5 6">
    <name type="scientific">Pseudomicrostroma glucosiphilum</name>
    <dbReference type="NCBI Taxonomy" id="1684307"/>
    <lineage>
        <taxon>Eukaryota</taxon>
        <taxon>Fungi</taxon>
        <taxon>Dikarya</taxon>
        <taxon>Basidiomycota</taxon>
        <taxon>Ustilaginomycotina</taxon>
        <taxon>Exobasidiomycetes</taxon>
        <taxon>Microstromatales</taxon>
        <taxon>Microstromatales incertae sedis</taxon>
        <taxon>Pseudomicrostroma</taxon>
    </lineage>
</organism>
<feature type="compositionally biased region" description="Basic and acidic residues" evidence="4">
    <location>
        <begin position="620"/>
        <end position="631"/>
    </location>
</feature>
<keyword evidence="3" id="KW-0802">TPR repeat</keyword>
<evidence type="ECO:0000313" key="5">
    <source>
        <dbReference type="EMBL" id="PWN18313.1"/>
    </source>
</evidence>
<dbReference type="STRING" id="1684307.A0A316U1I8"/>
<dbReference type="PANTHER" id="PTHR23083:SF464">
    <property type="entry name" value="TETRATRICOPEPTIDE REPEAT DOMAIN 7, ISOFORM A"/>
    <property type="match status" value="1"/>
</dbReference>
<dbReference type="PROSITE" id="PS50005">
    <property type="entry name" value="TPR"/>
    <property type="match status" value="2"/>
</dbReference>
<feature type="compositionally biased region" description="Acidic residues" evidence="4">
    <location>
        <begin position="540"/>
        <end position="551"/>
    </location>
</feature>
<feature type="region of interest" description="Disordered" evidence="4">
    <location>
        <begin position="1078"/>
        <end position="1130"/>
    </location>
</feature>
<dbReference type="RefSeq" id="XP_025345473.1">
    <property type="nucleotide sequence ID" value="XM_025493336.1"/>
</dbReference>
<feature type="region of interest" description="Disordered" evidence="4">
    <location>
        <begin position="1188"/>
        <end position="1210"/>
    </location>
</feature>
<dbReference type="SMART" id="SM00028">
    <property type="entry name" value="TPR"/>
    <property type="match status" value="3"/>
</dbReference>
<feature type="repeat" description="TPR" evidence="3">
    <location>
        <begin position="696"/>
        <end position="729"/>
    </location>
</feature>
<feature type="repeat" description="TPR" evidence="3">
    <location>
        <begin position="1214"/>
        <end position="1247"/>
    </location>
</feature>
<dbReference type="Pfam" id="PF13181">
    <property type="entry name" value="TPR_8"/>
    <property type="match status" value="2"/>
</dbReference>
<feature type="compositionally biased region" description="Basic and acidic residues" evidence="4">
    <location>
        <begin position="1087"/>
        <end position="1100"/>
    </location>
</feature>
<feature type="compositionally biased region" description="Basic and acidic residues" evidence="4">
    <location>
        <begin position="552"/>
        <end position="568"/>
    </location>
</feature>
<evidence type="ECO:0000256" key="2">
    <source>
        <dbReference type="ARBA" id="ARBA00038251"/>
    </source>
</evidence>
<evidence type="ECO:0000313" key="6">
    <source>
        <dbReference type="Proteomes" id="UP000245942"/>
    </source>
</evidence>
<feature type="compositionally biased region" description="Basic and acidic residues" evidence="4">
    <location>
        <begin position="83"/>
        <end position="96"/>
    </location>
</feature>
<dbReference type="Proteomes" id="UP000245942">
    <property type="component" value="Unassembled WGS sequence"/>
</dbReference>